<name>A0A367IS13_RHIAZ</name>
<feature type="compositionally biased region" description="Low complexity" evidence="1">
    <location>
        <begin position="1"/>
        <end position="16"/>
    </location>
</feature>
<feature type="non-terminal residue" evidence="2">
    <location>
        <position position="118"/>
    </location>
</feature>
<reference evidence="2 3" key="1">
    <citation type="journal article" date="2018" name="G3 (Bethesda)">
        <title>Phylogenetic and Phylogenomic Definition of Rhizopus Species.</title>
        <authorList>
            <person name="Gryganskyi A.P."/>
            <person name="Golan J."/>
            <person name="Dolatabadi S."/>
            <person name="Mondo S."/>
            <person name="Robb S."/>
            <person name="Idnurm A."/>
            <person name="Muszewska A."/>
            <person name="Steczkiewicz K."/>
            <person name="Masonjones S."/>
            <person name="Liao H.L."/>
            <person name="Gajdeczka M.T."/>
            <person name="Anike F."/>
            <person name="Vuek A."/>
            <person name="Anishchenko I.M."/>
            <person name="Voigt K."/>
            <person name="de Hoog G.S."/>
            <person name="Smith M.E."/>
            <person name="Heitman J."/>
            <person name="Vilgalys R."/>
            <person name="Stajich J.E."/>
        </authorList>
    </citation>
    <scope>NUCLEOTIDE SEQUENCE [LARGE SCALE GENOMIC DNA]</scope>
    <source>
        <strain evidence="2 3">CBS 357.93</strain>
    </source>
</reference>
<evidence type="ECO:0000313" key="3">
    <source>
        <dbReference type="Proteomes" id="UP000252139"/>
    </source>
</evidence>
<evidence type="ECO:0000313" key="2">
    <source>
        <dbReference type="EMBL" id="RCH80475.1"/>
    </source>
</evidence>
<organism evidence="2 3">
    <name type="scientific">Rhizopus azygosporus</name>
    <name type="common">Rhizopus microsporus var. azygosporus</name>
    <dbReference type="NCBI Taxonomy" id="86630"/>
    <lineage>
        <taxon>Eukaryota</taxon>
        <taxon>Fungi</taxon>
        <taxon>Fungi incertae sedis</taxon>
        <taxon>Mucoromycota</taxon>
        <taxon>Mucoromycotina</taxon>
        <taxon>Mucoromycetes</taxon>
        <taxon>Mucorales</taxon>
        <taxon>Mucorineae</taxon>
        <taxon>Rhizopodaceae</taxon>
        <taxon>Rhizopus</taxon>
    </lineage>
</organism>
<evidence type="ECO:0000256" key="1">
    <source>
        <dbReference type="SAM" id="MobiDB-lite"/>
    </source>
</evidence>
<dbReference type="Proteomes" id="UP000252139">
    <property type="component" value="Unassembled WGS sequence"/>
</dbReference>
<comment type="caution">
    <text evidence="2">The sequence shown here is derived from an EMBL/GenBank/DDBJ whole genome shotgun (WGS) entry which is preliminary data.</text>
</comment>
<dbReference type="STRING" id="86630.A0A367IS13"/>
<protein>
    <submittedName>
        <fullName evidence="2">Uncharacterized protein</fullName>
    </submittedName>
</protein>
<gene>
    <name evidence="2" type="ORF">CU097_000260</name>
</gene>
<dbReference type="OrthoDB" id="2149224at2759"/>
<dbReference type="EMBL" id="PJQL01003901">
    <property type="protein sequence ID" value="RCH80475.1"/>
    <property type="molecule type" value="Genomic_DNA"/>
</dbReference>
<proteinExistence type="predicted"/>
<dbReference type="AlphaFoldDB" id="A0A367IS13"/>
<feature type="region of interest" description="Disordered" evidence="1">
    <location>
        <begin position="1"/>
        <end position="46"/>
    </location>
</feature>
<accession>A0A367IS13</accession>
<sequence>MSSPSPTHSLSSPTISNHHEQVLPTPSSSTTTGQSIPKNNKQQALRQELEQQLTEKKKQLEESSSGIGKNVLARQISQLEERLKEMETQKYEDETVISNERLRNLERDLAAYRKPQGL</sequence>
<keyword evidence="3" id="KW-1185">Reference proteome</keyword>